<evidence type="ECO:0000256" key="3">
    <source>
        <dbReference type="ARBA" id="ARBA00023136"/>
    </source>
</evidence>
<dbReference type="PANTHER" id="PTHR23537:SF1">
    <property type="entry name" value="SUGAR TRANSPORTER"/>
    <property type="match status" value="1"/>
</dbReference>
<dbReference type="SUPFAM" id="SSF103473">
    <property type="entry name" value="MFS general substrate transporter"/>
    <property type="match status" value="1"/>
</dbReference>
<feature type="domain" description="Major facilitator superfamily (MFS) profile" evidence="5">
    <location>
        <begin position="167"/>
        <end position="400"/>
    </location>
</feature>
<keyword evidence="7" id="KW-1185">Reference proteome</keyword>
<feature type="transmembrane region" description="Helical" evidence="4">
    <location>
        <begin position="338"/>
        <end position="360"/>
    </location>
</feature>
<feature type="transmembrane region" description="Helical" evidence="4">
    <location>
        <begin position="249"/>
        <end position="269"/>
    </location>
</feature>
<evidence type="ECO:0000313" key="6">
    <source>
        <dbReference type="EMBL" id="RID99919.1"/>
    </source>
</evidence>
<dbReference type="InterPro" id="IPR036259">
    <property type="entry name" value="MFS_trans_sf"/>
</dbReference>
<feature type="transmembrane region" description="Helical" evidence="4">
    <location>
        <begin position="303"/>
        <end position="326"/>
    </location>
</feature>
<dbReference type="AlphaFoldDB" id="A0A398CAY3"/>
<sequence length="400" mass="41792">MPTRPSHLLSPWTIVITGLVSLAIAMGIGRFAFTPLMPLMLRDGSLDAVTGTEWAGANYIGYLVGALTASMFGRSPRNGIRIGLIGVALTTGCMVWGTASLPWLGAILRGSAGVFSAWVLVCASGWCMSELARRESPSLGGWMYTGVGLGIALTGILAWLGGKQSALLLWMELGGLAAAGTAYVLRSLAAPSAALVPPAANTGAHRTKGPHPGKGHLGLVFCYSAFGFGYIIPATYLPTMARQLVSDPLVFGLTWPIFGAAAALSVAVASRWLSAWPRRKVWAAAQAVMALGTLLPLCQQSLWTLTASAVLVGGTFMVATMAGLQLARERMPSNPTPLLARMTAGFAAGQIAGPLLVRWIGSTQWAGWDALHWANAAATVLLAATAFWLWRGGRGVPPKA</sequence>
<keyword evidence="3 4" id="KW-0472">Membrane</keyword>
<protein>
    <submittedName>
        <fullName evidence="6">YbfB/YjiJ family MFS transporter</fullName>
    </submittedName>
</protein>
<evidence type="ECO:0000256" key="2">
    <source>
        <dbReference type="ARBA" id="ARBA00022989"/>
    </source>
</evidence>
<feature type="transmembrane region" description="Helical" evidence="4">
    <location>
        <begin position="53"/>
        <end position="72"/>
    </location>
</feature>
<accession>A0A398CAY3</accession>
<dbReference type="Pfam" id="PF06779">
    <property type="entry name" value="MFS_4"/>
    <property type="match status" value="1"/>
</dbReference>
<keyword evidence="1 4" id="KW-0812">Transmembrane</keyword>
<dbReference type="PANTHER" id="PTHR23537">
    <property type="match status" value="1"/>
</dbReference>
<evidence type="ECO:0000256" key="4">
    <source>
        <dbReference type="SAM" id="Phobius"/>
    </source>
</evidence>
<feature type="transmembrane region" description="Helical" evidence="4">
    <location>
        <begin position="84"/>
        <end position="104"/>
    </location>
</feature>
<dbReference type="PROSITE" id="PS50850">
    <property type="entry name" value="MFS"/>
    <property type="match status" value="1"/>
</dbReference>
<dbReference type="Gene3D" id="1.20.1250.20">
    <property type="entry name" value="MFS general substrate transporter like domains"/>
    <property type="match status" value="2"/>
</dbReference>
<feature type="transmembrane region" description="Helical" evidence="4">
    <location>
        <begin position="12"/>
        <end position="33"/>
    </location>
</feature>
<dbReference type="InterPro" id="IPR010645">
    <property type="entry name" value="MFS_4"/>
</dbReference>
<dbReference type="InterPro" id="IPR020846">
    <property type="entry name" value="MFS_dom"/>
</dbReference>
<comment type="caution">
    <text evidence="6">The sequence shown here is derived from an EMBL/GenBank/DDBJ whole genome shotgun (WGS) entry which is preliminary data.</text>
</comment>
<feature type="transmembrane region" description="Helical" evidence="4">
    <location>
        <begin position="167"/>
        <end position="185"/>
    </location>
</feature>
<reference evidence="6 7" key="1">
    <citation type="submission" date="2018-09" db="EMBL/GenBank/DDBJ databases">
        <title>Draft genome of Simplicispira sp. NY-02.</title>
        <authorList>
            <person name="Im W.T."/>
        </authorList>
    </citation>
    <scope>NUCLEOTIDE SEQUENCE [LARGE SCALE GENOMIC DNA]</scope>
    <source>
        <strain evidence="6 7">NY-02</strain>
    </source>
</reference>
<dbReference type="Proteomes" id="UP000266302">
    <property type="component" value="Unassembled WGS sequence"/>
</dbReference>
<proteinExistence type="predicted"/>
<dbReference type="RefSeq" id="WP_119108362.1">
    <property type="nucleotide sequence ID" value="NZ_QXJC01000001.1"/>
</dbReference>
<name>A0A398CAY3_9BURK</name>
<dbReference type="GO" id="GO:0005886">
    <property type="term" value="C:plasma membrane"/>
    <property type="evidence" value="ECO:0007669"/>
    <property type="project" value="TreeGrafter"/>
</dbReference>
<dbReference type="GO" id="GO:0022857">
    <property type="term" value="F:transmembrane transporter activity"/>
    <property type="evidence" value="ECO:0007669"/>
    <property type="project" value="InterPro"/>
</dbReference>
<organism evidence="6 7">
    <name type="scientific">Simplicispira hankyongi</name>
    <dbReference type="NCBI Taxonomy" id="2315688"/>
    <lineage>
        <taxon>Bacteria</taxon>
        <taxon>Pseudomonadati</taxon>
        <taxon>Pseudomonadota</taxon>
        <taxon>Betaproteobacteria</taxon>
        <taxon>Burkholderiales</taxon>
        <taxon>Comamonadaceae</taxon>
        <taxon>Simplicispira</taxon>
    </lineage>
</organism>
<feature type="transmembrane region" description="Helical" evidence="4">
    <location>
        <begin position="281"/>
        <end position="297"/>
    </location>
</feature>
<keyword evidence="2 4" id="KW-1133">Transmembrane helix</keyword>
<dbReference type="EMBL" id="QXJC01000001">
    <property type="protein sequence ID" value="RID99919.1"/>
    <property type="molecule type" value="Genomic_DNA"/>
</dbReference>
<dbReference type="OrthoDB" id="9797953at2"/>
<evidence type="ECO:0000259" key="5">
    <source>
        <dbReference type="PROSITE" id="PS50850"/>
    </source>
</evidence>
<evidence type="ECO:0000313" key="7">
    <source>
        <dbReference type="Proteomes" id="UP000266302"/>
    </source>
</evidence>
<feature type="transmembrane region" description="Helical" evidence="4">
    <location>
        <begin position="110"/>
        <end position="129"/>
    </location>
</feature>
<feature type="transmembrane region" description="Helical" evidence="4">
    <location>
        <begin position="372"/>
        <end position="390"/>
    </location>
</feature>
<gene>
    <name evidence="6" type="ORF">D3F03_05955</name>
</gene>
<feature type="transmembrane region" description="Helical" evidence="4">
    <location>
        <begin position="216"/>
        <end position="237"/>
    </location>
</feature>
<feature type="transmembrane region" description="Helical" evidence="4">
    <location>
        <begin position="141"/>
        <end position="161"/>
    </location>
</feature>
<evidence type="ECO:0000256" key="1">
    <source>
        <dbReference type="ARBA" id="ARBA00022692"/>
    </source>
</evidence>